<evidence type="ECO:0000313" key="3">
    <source>
        <dbReference type="Proteomes" id="UP000324222"/>
    </source>
</evidence>
<protein>
    <submittedName>
        <fullName evidence="2">Uncharacterized protein</fullName>
    </submittedName>
</protein>
<feature type="compositionally biased region" description="Low complexity" evidence="1">
    <location>
        <begin position="114"/>
        <end position="123"/>
    </location>
</feature>
<dbReference type="EMBL" id="VSRR010049911">
    <property type="protein sequence ID" value="MPC78988.1"/>
    <property type="molecule type" value="Genomic_DNA"/>
</dbReference>
<evidence type="ECO:0000313" key="2">
    <source>
        <dbReference type="EMBL" id="MPC78988.1"/>
    </source>
</evidence>
<dbReference type="AlphaFoldDB" id="A0A5B7IDP2"/>
<name>A0A5B7IDP2_PORTR</name>
<sequence>MGEGRREKDTWPPASLLTYGNYTVLNYMSVSRGWTMGVASKPKTQGIPRPFDPPVEGLRKRVLGGKKQGVKRKGQRRPAIIAPGAGRLKRGPSPSLPPSLPPSYLRLPVSFTSLTSSSSPTTTADQQFPSPSGGEWLQGRLAEHGLATLAPIVATKGREK</sequence>
<organism evidence="2 3">
    <name type="scientific">Portunus trituberculatus</name>
    <name type="common">Swimming crab</name>
    <name type="synonym">Neptunus trituberculatus</name>
    <dbReference type="NCBI Taxonomy" id="210409"/>
    <lineage>
        <taxon>Eukaryota</taxon>
        <taxon>Metazoa</taxon>
        <taxon>Ecdysozoa</taxon>
        <taxon>Arthropoda</taxon>
        <taxon>Crustacea</taxon>
        <taxon>Multicrustacea</taxon>
        <taxon>Malacostraca</taxon>
        <taxon>Eumalacostraca</taxon>
        <taxon>Eucarida</taxon>
        <taxon>Decapoda</taxon>
        <taxon>Pleocyemata</taxon>
        <taxon>Brachyura</taxon>
        <taxon>Eubrachyura</taxon>
        <taxon>Portunoidea</taxon>
        <taxon>Portunidae</taxon>
        <taxon>Portuninae</taxon>
        <taxon>Portunus</taxon>
    </lineage>
</organism>
<gene>
    <name evidence="2" type="ORF">E2C01_073499</name>
</gene>
<reference evidence="2 3" key="1">
    <citation type="submission" date="2019-05" db="EMBL/GenBank/DDBJ databases">
        <title>Another draft genome of Portunus trituberculatus and its Hox gene families provides insights of decapod evolution.</title>
        <authorList>
            <person name="Jeong J.-H."/>
            <person name="Song I."/>
            <person name="Kim S."/>
            <person name="Choi T."/>
            <person name="Kim D."/>
            <person name="Ryu S."/>
            <person name="Kim W."/>
        </authorList>
    </citation>
    <scope>NUCLEOTIDE SEQUENCE [LARGE SCALE GENOMIC DNA]</scope>
    <source>
        <tissue evidence="2">Muscle</tissue>
    </source>
</reference>
<proteinExistence type="predicted"/>
<comment type="caution">
    <text evidence="2">The sequence shown here is derived from an EMBL/GenBank/DDBJ whole genome shotgun (WGS) entry which is preliminary data.</text>
</comment>
<feature type="region of interest" description="Disordered" evidence="1">
    <location>
        <begin position="38"/>
        <end position="102"/>
    </location>
</feature>
<dbReference type="Proteomes" id="UP000324222">
    <property type="component" value="Unassembled WGS sequence"/>
</dbReference>
<keyword evidence="3" id="KW-1185">Reference proteome</keyword>
<feature type="region of interest" description="Disordered" evidence="1">
    <location>
        <begin position="114"/>
        <end position="137"/>
    </location>
</feature>
<feature type="compositionally biased region" description="Basic residues" evidence="1">
    <location>
        <begin position="60"/>
        <end position="76"/>
    </location>
</feature>
<accession>A0A5B7IDP2</accession>
<evidence type="ECO:0000256" key="1">
    <source>
        <dbReference type="SAM" id="MobiDB-lite"/>
    </source>
</evidence>